<keyword evidence="3" id="KW-1185">Reference proteome</keyword>
<dbReference type="RefSeq" id="XP_013960278.1">
    <property type="nucleotide sequence ID" value="XM_014104803.1"/>
</dbReference>
<dbReference type="EMBL" id="ABDF02000002">
    <property type="protein sequence ID" value="EHK26063.1"/>
    <property type="molecule type" value="Genomic_DNA"/>
</dbReference>
<sequence length="275" mass="30348">MIHVWGGKLQAKSSESRYESPNRESSPGPSSFSLEYNVKLLRTDALDVPSITSGASQADADQKVMSPAHVASRDKYRGSRAEEHMLTQLYRTMDKTTTCPLEIKSPSWVPALRSMGWVFRFHVRLRLAVAPHLAFGCLDNRDAARRNVIGLGWDTTLKTRCTHSGFCLASVMGWNCHIKCFKVHALAPSSSSSQVITLVRKNQLLQNCPIYGAPLLAELDFELSKKPAPAACASRRLSSPSFDPIRKPAAYQTRPWPAPVTLAVRSEMHAHCGCG</sequence>
<protein>
    <submittedName>
        <fullName evidence="2">Uncharacterized protein</fullName>
    </submittedName>
</protein>
<dbReference type="VEuPathDB" id="FungiDB:TRIVIDRAFT_197485"/>
<name>G9MH73_HYPVG</name>
<evidence type="ECO:0000256" key="1">
    <source>
        <dbReference type="SAM" id="MobiDB-lite"/>
    </source>
</evidence>
<dbReference type="InParanoid" id="G9MH73"/>
<feature type="region of interest" description="Disordered" evidence="1">
    <location>
        <begin position="1"/>
        <end position="31"/>
    </location>
</feature>
<comment type="caution">
    <text evidence="2">The sequence shown here is derived from an EMBL/GenBank/DDBJ whole genome shotgun (WGS) entry which is preliminary data.</text>
</comment>
<reference evidence="2 3" key="1">
    <citation type="journal article" date="2011" name="Genome Biol.">
        <title>Comparative genome sequence analysis underscores mycoparasitism as the ancestral life style of Trichoderma.</title>
        <authorList>
            <person name="Kubicek C.P."/>
            <person name="Herrera-Estrella A."/>
            <person name="Seidl-Seiboth V."/>
            <person name="Martinez D.A."/>
            <person name="Druzhinina I.S."/>
            <person name="Thon M."/>
            <person name="Zeilinger S."/>
            <person name="Casas-Flores S."/>
            <person name="Horwitz B.A."/>
            <person name="Mukherjee P.K."/>
            <person name="Mukherjee M."/>
            <person name="Kredics L."/>
            <person name="Alcaraz L.D."/>
            <person name="Aerts A."/>
            <person name="Antal Z."/>
            <person name="Atanasova L."/>
            <person name="Cervantes-Badillo M.G."/>
            <person name="Challacombe J."/>
            <person name="Chertkov O."/>
            <person name="McCluskey K."/>
            <person name="Coulpier F."/>
            <person name="Deshpande N."/>
            <person name="von Doehren H."/>
            <person name="Ebbole D.J."/>
            <person name="Esquivel-Naranjo E.U."/>
            <person name="Fekete E."/>
            <person name="Flipphi M."/>
            <person name="Glaser F."/>
            <person name="Gomez-Rodriguez E.Y."/>
            <person name="Gruber S."/>
            <person name="Han C."/>
            <person name="Henrissat B."/>
            <person name="Hermosa R."/>
            <person name="Hernandez-Onate M."/>
            <person name="Karaffa L."/>
            <person name="Kosti I."/>
            <person name="Le Crom S."/>
            <person name="Lindquist E."/>
            <person name="Lucas S."/>
            <person name="Luebeck M."/>
            <person name="Luebeck P.S."/>
            <person name="Margeot A."/>
            <person name="Metz B."/>
            <person name="Misra M."/>
            <person name="Nevalainen H."/>
            <person name="Omann M."/>
            <person name="Packer N."/>
            <person name="Perrone G."/>
            <person name="Uresti-Rivera E.E."/>
            <person name="Salamov A."/>
            <person name="Schmoll M."/>
            <person name="Seiboth B."/>
            <person name="Shapiro H."/>
            <person name="Sukno S."/>
            <person name="Tamayo-Ramos J.A."/>
            <person name="Tisch D."/>
            <person name="Wiest A."/>
            <person name="Wilkinson H.H."/>
            <person name="Zhang M."/>
            <person name="Coutinho P.M."/>
            <person name="Kenerley C.M."/>
            <person name="Monte E."/>
            <person name="Baker S.E."/>
            <person name="Grigoriev I.V."/>
        </authorList>
    </citation>
    <scope>NUCLEOTIDE SEQUENCE [LARGE SCALE GENOMIC DNA]</scope>
    <source>
        <strain evidence="3">Gv29-8 / FGSC 10586</strain>
    </source>
</reference>
<organism evidence="2 3">
    <name type="scientific">Hypocrea virens (strain Gv29-8 / FGSC 10586)</name>
    <name type="common">Gliocladium virens</name>
    <name type="synonym">Trichoderma virens</name>
    <dbReference type="NCBI Taxonomy" id="413071"/>
    <lineage>
        <taxon>Eukaryota</taxon>
        <taxon>Fungi</taxon>
        <taxon>Dikarya</taxon>
        <taxon>Ascomycota</taxon>
        <taxon>Pezizomycotina</taxon>
        <taxon>Sordariomycetes</taxon>
        <taxon>Hypocreomycetidae</taxon>
        <taxon>Hypocreales</taxon>
        <taxon>Hypocreaceae</taxon>
        <taxon>Trichoderma</taxon>
    </lineage>
</organism>
<dbReference type="Proteomes" id="UP000007115">
    <property type="component" value="Unassembled WGS sequence"/>
</dbReference>
<evidence type="ECO:0000313" key="3">
    <source>
        <dbReference type="Proteomes" id="UP000007115"/>
    </source>
</evidence>
<accession>G9MH73</accession>
<dbReference type="HOGENOM" id="CLU_1012146_0_0_1"/>
<evidence type="ECO:0000313" key="2">
    <source>
        <dbReference type="EMBL" id="EHK26063.1"/>
    </source>
</evidence>
<dbReference type="AlphaFoldDB" id="G9MH73"/>
<proteinExistence type="predicted"/>
<gene>
    <name evidence="2" type="ORF">TRIVIDRAFT_197485</name>
</gene>
<dbReference type="GeneID" id="25789998"/>